<dbReference type="SUPFAM" id="SSF158702">
    <property type="entry name" value="Sec63 N-terminal domain-like"/>
    <property type="match status" value="1"/>
</dbReference>
<dbReference type="Gene3D" id="1.10.287.110">
    <property type="entry name" value="DnaJ domain"/>
    <property type="match status" value="1"/>
</dbReference>
<dbReference type="GO" id="GO:0005524">
    <property type="term" value="F:ATP binding"/>
    <property type="evidence" value="ECO:0007669"/>
    <property type="project" value="UniProtKB-KW"/>
</dbReference>
<dbReference type="EnsemblMetazoa" id="SMAR010889-RA">
    <property type="protein sequence ID" value="SMAR010889-PA"/>
    <property type="gene ID" value="SMAR010889"/>
</dbReference>
<dbReference type="InterPro" id="IPR001623">
    <property type="entry name" value="DnaJ_domain"/>
</dbReference>
<feature type="compositionally biased region" description="Basic and acidic residues" evidence="13">
    <location>
        <begin position="567"/>
        <end position="576"/>
    </location>
</feature>
<dbReference type="InterPro" id="IPR002306">
    <property type="entry name" value="Trp-tRNA-ligase"/>
</dbReference>
<evidence type="ECO:0000256" key="7">
    <source>
        <dbReference type="ARBA" id="ARBA00022598"/>
    </source>
</evidence>
<dbReference type="PRINTS" id="PR01039">
    <property type="entry name" value="TRNASYNTHTRP"/>
</dbReference>
<evidence type="ECO:0000259" key="15">
    <source>
        <dbReference type="PROSITE" id="PS50076"/>
    </source>
</evidence>
<keyword evidence="14" id="KW-0472">Membrane</keyword>
<keyword evidence="7" id="KW-0436">Ligase</keyword>
<evidence type="ECO:0000256" key="4">
    <source>
        <dbReference type="ARBA" id="ARBA00013161"/>
    </source>
</evidence>
<keyword evidence="14" id="KW-1133">Transmembrane helix</keyword>
<dbReference type="Gene3D" id="1.10.3380.10">
    <property type="entry name" value="Sec63 N-terminal domain-like domain"/>
    <property type="match status" value="1"/>
</dbReference>
<keyword evidence="6" id="KW-0963">Cytoplasm</keyword>
<keyword evidence="17" id="KW-1185">Reference proteome</keyword>
<dbReference type="SUPFAM" id="SSF46565">
    <property type="entry name" value="Chaperone J-domain"/>
    <property type="match status" value="1"/>
</dbReference>
<evidence type="ECO:0000256" key="14">
    <source>
        <dbReference type="SAM" id="Phobius"/>
    </source>
</evidence>
<evidence type="ECO:0000256" key="3">
    <source>
        <dbReference type="ARBA" id="ARBA00005594"/>
    </source>
</evidence>
<feature type="compositionally biased region" description="Acidic residues" evidence="13">
    <location>
        <begin position="577"/>
        <end position="597"/>
    </location>
</feature>
<feature type="compositionally biased region" description="Acidic residues" evidence="13">
    <location>
        <begin position="731"/>
        <end position="755"/>
    </location>
</feature>
<evidence type="ECO:0000256" key="1">
    <source>
        <dbReference type="ARBA" id="ARBA00004477"/>
    </source>
</evidence>
<comment type="subcellular location">
    <subcellularLocation>
        <location evidence="2">Cytoplasm</location>
    </subcellularLocation>
    <subcellularLocation>
        <location evidence="1">Endoplasmic reticulum membrane</location>
        <topology evidence="1">Multi-pass membrane protein</topology>
    </subcellularLocation>
</comment>
<dbReference type="PROSITE" id="PS50076">
    <property type="entry name" value="DNAJ_2"/>
    <property type="match status" value="1"/>
</dbReference>
<keyword evidence="10" id="KW-0648">Protein biosynthesis</keyword>
<dbReference type="PANTHER" id="PTHR10055:SF1">
    <property type="entry name" value="TRYPTOPHAN--TRNA LIGASE, CYTOPLASMIC"/>
    <property type="match status" value="1"/>
</dbReference>
<dbReference type="SUPFAM" id="SSF52374">
    <property type="entry name" value="Nucleotidylyl transferase"/>
    <property type="match status" value="1"/>
</dbReference>
<dbReference type="InterPro" id="IPR014729">
    <property type="entry name" value="Rossmann-like_a/b/a_fold"/>
</dbReference>
<dbReference type="PRINTS" id="PR00625">
    <property type="entry name" value="JDOMAIN"/>
</dbReference>
<sequence length="1151" mass="132175">MAGSKFQYDESGGTFFYFLLAFLALVLIPCTYYFWPRKERKVDVTTNSRQCQCERCQIKRSSLTTDEPKRKVKQRIAKILLVIGWIGFLATAYKVAHLERDYVDWDPFEILQIDRSASQAEIKKAYRKLSLIYHPDKETGDERKFLQLTKAHAALTDDDARKNWEMYGNPDGPGAMSFGIALPSWIVEKENSVWVLGLYACVFMVALPTVVGTWWYRSIKYGGDQVLLDTTQMYFFFINKTPHMTLKRALMILAASLEFEKGHNNEVVERPSDNVEVPLLIKELPNLKEKNREYPLCFAYSLKARALLHSHLSRLKLSTSLEIDKNYIVKKCPYLIHEMVQCVAQLTMLAYAGRISHMPSLDTIENVMKLSPLVVQGFWENKSPLLQLPHITEDNLRHFVTKKRNVRSIRQLISLKADERRSLLRSLSDEQYHDVMQVCAQMPYIQMEVSFEVSDDEDTGTITTGSIVTVTVKLIRQNLENVFELDSPELETPEVDKDAETENEQTREIIQTKKHPVWQKQQKKKGKGGKKSKKPQSKPNYQPKKPQVHEKEVKEVKEVNVVEKFHESKIRPVKDDNSDDSALSEDGGSESELESESQEYKGNKMVNEDDDEEWNKFQAKLAKKEKILETKSKKSHSTHCPFFPDDKQEYWWVYIADRKHHTLITVPYQVTNLVDEIETQSKFTAPVKTGVYQYTVCVKSDSYTDFDLTKTIKLDVKEGKDVDMAHPQWDISEDEKEEQDEASEVSDFLTDEETDSEGKASVVQHARFTVAIPRNLSRIMAKELEALNLNDVNSPENPEDDLVDPWNVVCKSQKGIDYDKLIKRFGSSKVTEELISRVENLTGKPAHILLKRGIFFSHRDLNLILDRYEQKKPFFLYTGRGPSSEAMHLGHLIPFMFTKWVQETFDIPLVIQLTDDEKFLWKDLSHEEAHRLARENAKDIIALGFDVEKTFIFSDFEFIGQSPAFYRNMVRIQKSVTFNQVKGIFGFGDSDCIGKIAFPAVQASPSFSSSFPLIFGGKIDIPCLIPCAIDQDPYFRMTRDVAPKLNYPKPALIHSTFFPALQGAQTKMSASEPNSSIFLTDTAAQIKNKINKHAFSGGRATLEEHKQYGGDCSVDISFQYLRFFLDDDEKLKQIENDYSSGKLLTGNLKRN</sequence>
<dbReference type="HOGENOM" id="CLU_276512_0_0_1"/>
<feature type="region of interest" description="Disordered" evidence="13">
    <location>
        <begin position="567"/>
        <end position="609"/>
    </location>
</feature>
<organism evidence="16 17">
    <name type="scientific">Strigamia maritima</name>
    <name type="common">European centipede</name>
    <name type="synonym">Geophilus maritimus</name>
    <dbReference type="NCBI Taxonomy" id="126957"/>
    <lineage>
        <taxon>Eukaryota</taxon>
        <taxon>Metazoa</taxon>
        <taxon>Ecdysozoa</taxon>
        <taxon>Arthropoda</taxon>
        <taxon>Myriapoda</taxon>
        <taxon>Chilopoda</taxon>
        <taxon>Pleurostigmophora</taxon>
        <taxon>Geophilomorpha</taxon>
        <taxon>Linotaeniidae</taxon>
        <taxon>Strigamia</taxon>
    </lineage>
</organism>
<comment type="similarity">
    <text evidence="3">Belongs to the class-I aminoacyl-tRNA synthetase family.</text>
</comment>
<dbReference type="OMA" id="TIENCMH"/>
<evidence type="ECO:0000256" key="12">
    <source>
        <dbReference type="ARBA" id="ARBA00030268"/>
    </source>
</evidence>
<dbReference type="Gene3D" id="2.60.40.150">
    <property type="entry name" value="C2 domain"/>
    <property type="match status" value="1"/>
</dbReference>
<accession>T1JAW5</accession>
<dbReference type="FunFam" id="1.10.287.110:FF:000063">
    <property type="entry name" value="Translocation protein SEC63"/>
    <property type="match status" value="1"/>
</dbReference>
<dbReference type="EC" id="6.1.1.2" evidence="4"/>
<evidence type="ECO:0000313" key="16">
    <source>
        <dbReference type="EnsemblMetazoa" id="SMAR010889-PA"/>
    </source>
</evidence>
<dbReference type="InterPro" id="IPR035892">
    <property type="entry name" value="C2_domain_sf"/>
</dbReference>
<evidence type="ECO:0000256" key="11">
    <source>
        <dbReference type="ARBA" id="ARBA00023146"/>
    </source>
</evidence>
<dbReference type="Pfam" id="PF00226">
    <property type="entry name" value="DnaJ"/>
    <property type="match status" value="1"/>
</dbReference>
<dbReference type="GO" id="GO:0004830">
    <property type="term" value="F:tryptophan-tRNA ligase activity"/>
    <property type="evidence" value="ECO:0007669"/>
    <property type="project" value="UniProtKB-EC"/>
</dbReference>
<dbReference type="GO" id="GO:0005789">
    <property type="term" value="C:endoplasmic reticulum membrane"/>
    <property type="evidence" value="ECO:0007669"/>
    <property type="project" value="UniProtKB-SubCell"/>
</dbReference>
<dbReference type="AlphaFoldDB" id="T1JAW5"/>
<dbReference type="Pfam" id="PF00579">
    <property type="entry name" value="tRNA-synt_1b"/>
    <property type="match status" value="1"/>
</dbReference>
<feature type="domain" description="J" evidence="15">
    <location>
        <begin position="106"/>
        <end position="168"/>
    </location>
</feature>
<feature type="region of interest" description="Disordered" evidence="13">
    <location>
        <begin position="727"/>
        <end position="760"/>
    </location>
</feature>
<dbReference type="Gene3D" id="3.40.50.620">
    <property type="entry name" value="HUPs"/>
    <property type="match status" value="1"/>
</dbReference>
<dbReference type="GO" id="GO:0006436">
    <property type="term" value="P:tryptophanyl-tRNA aminoacylation"/>
    <property type="evidence" value="ECO:0007669"/>
    <property type="project" value="InterPro"/>
</dbReference>
<keyword evidence="11" id="KW-0030">Aminoacyl-tRNA synthetase</keyword>
<protein>
    <recommendedName>
        <fullName evidence="5">Tryptophan--tRNA ligase, cytoplasmic</fullName>
        <ecNumber evidence="4">6.1.1.2</ecNumber>
    </recommendedName>
    <alternativeName>
        <fullName evidence="12">Tryptophanyl-tRNA synthetase</fullName>
    </alternativeName>
</protein>
<dbReference type="NCBIfam" id="TIGR00233">
    <property type="entry name" value="trpS"/>
    <property type="match status" value="1"/>
</dbReference>
<evidence type="ECO:0000256" key="2">
    <source>
        <dbReference type="ARBA" id="ARBA00004496"/>
    </source>
</evidence>
<evidence type="ECO:0000256" key="6">
    <source>
        <dbReference type="ARBA" id="ARBA00022490"/>
    </source>
</evidence>
<dbReference type="EMBL" id="JH432006">
    <property type="status" value="NOT_ANNOTATED_CDS"/>
    <property type="molecule type" value="Genomic_DNA"/>
</dbReference>
<dbReference type="Proteomes" id="UP000014500">
    <property type="component" value="Unassembled WGS sequence"/>
</dbReference>
<dbReference type="eggNOG" id="KOG2145">
    <property type="taxonomic scope" value="Eukaryota"/>
</dbReference>
<dbReference type="eggNOG" id="KOG0721">
    <property type="taxonomic scope" value="Eukaryota"/>
</dbReference>
<evidence type="ECO:0000256" key="5">
    <source>
        <dbReference type="ARBA" id="ARBA00013782"/>
    </source>
</evidence>
<proteinExistence type="inferred from homology"/>
<dbReference type="InterPro" id="IPR004179">
    <property type="entry name" value="Sec63-dom"/>
</dbReference>
<dbReference type="SMART" id="SM00271">
    <property type="entry name" value="DnaJ"/>
    <property type="match status" value="1"/>
</dbReference>
<feature type="transmembrane region" description="Helical" evidence="14">
    <location>
        <begin position="193"/>
        <end position="216"/>
    </location>
</feature>
<dbReference type="Gene3D" id="1.10.150.20">
    <property type="entry name" value="5' to 3' exonuclease, C-terminal subdomain"/>
    <property type="match status" value="1"/>
</dbReference>
<reference evidence="17" key="1">
    <citation type="submission" date="2011-05" db="EMBL/GenBank/DDBJ databases">
        <authorList>
            <person name="Richards S.R."/>
            <person name="Qu J."/>
            <person name="Jiang H."/>
            <person name="Jhangiani S.N."/>
            <person name="Agravi P."/>
            <person name="Goodspeed R."/>
            <person name="Gross S."/>
            <person name="Mandapat C."/>
            <person name="Jackson L."/>
            <person name="Mathew T."/>
            <person name="Pu L."/>
            <person name="Thornton R."/>
            <person name="Saada N."/>
            <person name="Wilczek-Boney K.B."/>
            <person name="Lee S."/>
            <person name="Kovar C."/>
            <person name="Wu Y."/>
            <person name="Scherer S.E."/>
            <person name="Worley K.C."/>
            <person name="Muzny D.M."/>
            <person name="Gibbs R."/>
        </authorList>
    </citation>
    <scope>NUCLEOTIDE SEQUENCE</scope>
    <source>
        <strain evidence="17">Brora</strain>
    </source>
</reference>
<dbReference type="Gene3D" id="1.10.240.10">
    <property type="entry name" value="Tyrosyl-Transfer RNA Synthetase"/>
    <property type="match status" value="1"/>
</dbReference>
<feature type="compositionally biased region" description="Basic and acidic residues" evidence="13">
    <location>
        <begin position="494"/>
        <end position="511"/>
    </location>
</feature>
<evidence type="ECO:0000256" key="9">
    <source>
        <dbReference type="ARBA" id="ARBA00022840"/>
    </source>
</evidence>
<dbReference type="InterPro" id="IPR036869">
    <property type="entry name" value="J_dom_sf"/>
</dbReference>
<name>T1JAW5_STRMM</name>
<evidence type="ECO:0000313" key="17">
    <source>
        <dbReference type="Proteomes" id="UP000014500"/>
    </source>
</evidence>
<dbReference type="SUPFAM" id="SSF81296">
    <property type="entry name" value="E set domains"/>
    <property type="match status" value="1"/>
</dbReference>
<evidence type="ECO:0000256" key="10">
    <source>
        <dbReference type="ARBA" id="ARBA00022917"/>
    </source>
</evidence>
<dbReference type="SMART" id="SM00973">
    <property type="entry name" value="Sec63"/>
    <property type="match status" value="1"/>
</dbReference>
<keyword evidence="9" id="KW-0067">ATP-binding</keyword>
<reference evidence="16" key="2">
    <citation type="submission" date="2015-02" db="UniProtKB">
        <authorList>
            <consortium name="EnsemblMetazoa"/>
        </authorList>
    </citation>
    <scope>IDENTIFICATION</scope>
</reference>
<dbReference type="CDD" id="cd06257">
    <property type="entry name" value="DnaJ"/>
    <property type="match status" value="1"/>
</dbReference>
<dbReference type="CDD" id="cd00806">
    <property type="entry name" value="TrpRS_core"/>
    <property type="match status" value="1"/>
</dbReference>
<feature type="transmembrane region" description="Helical" evidence="14">
    <location>
        <begin position="79"/>
        <end position="96"/>
    </location>
</feature>
<feature type="region of interest" description="Disordered" evidence="13">
    <location>
        <begin position="486"/>
        <end position="555"/>
    </location>
</feature>
<dbReference type="InterPro" id="IPR014756">
    <property type="entry name" value="Ig_E-set"/>
</dbReference>
<dbReference type="InterPro" id="IPR002305">
    <property type="entry name" value="aa-tRNA-synth_Ic"/>
</dbReference>
<dbReference type="STRING" id="126957.T1JAW5"/>
<dbReference type="Pfam" id="PF02889">
    <property type="entry name" value="Sec63"/>
    <property type="match status" value="1"/>
</dbReference>
<keyword evidence="8" id="KW-0547">Nucleotide-binding</keyword>
<dbReference type="PANTHER" id="PTHR10055">
    <property type="entry name" value="TRYPTOPHANYL-TRNA SYNTHETASE"/>
    <property type="match status" value="1"/>
</dbReference>
<dbReference type="FunFam" id="1.10.3380.10:FF:000011">
    <property type="entry name" value="Translocation protein SEC63"/>
    <property type="match status" value="1"/>
</dbReference>
<dbReference type="PhylomeDB" id="T1JAW5"/>
<feature type="transmembrane region" description="Helical" evidence="14">
    <location>
        <begin position="15"/>
        <end position="35"/>
    </location>
</feature>
<evidence type="ECO:0000256" key="8">
    <source>
        <dbReference type="ARBA" id="ARBA00022741"/>
    </source>
</evidence>
<dbReference type="PROSITE" id="PS00178">
    <property type="entry name" value="AA_TRNA_LIGASE_I"/>
    <property type="match status" value="1"/>
</dbReference>
<feature type="compositionally biased region" description="Basic residues" evidence="13">
    <location>
        <begin position="512"/>
        <end position="536"/>
    </location>
</feature>
<evidence type="ECO:0000256" key="13">
    <source>
        <dbReference type="SAM" id="MobiDB-lite"/>
    </source>
</evidence>
<dbReference type="FunFam" id="3.40.50.620:FF:000033">
    <property type="entry name" value="tryptophan--tRNA ligase, cytoplasmic"/>
    <property type="match status" value="1"/>
</dbReference>
<keyword evidence="14" id="KW-0812">Transmembrane</keyword>
<dbReference type="InterPro" id="IPR001412">
    <property type="entry name" value="aa-tRNA-synth_I_CS"/>
</dbReference>